<dbReference type="Pfam" id="PF12937">
    <property type="entry name" value="F-box-like"/>
    <property type="match status" value="1"/>
</dbReference>
<evidence type="ECO:0000313" key="2">
    <source>
        <dbReference type="EMBL" id="KAF7299138.1"/>
    </source>
</evidence>
<evidence type="ECO:0000259" key="1">
    <source>
        <dbReference type="Pfam" id="PF12937"/>
    </source>
</evidence>
<protein>
    <submittedName>
        <fullName evidence="2">NAD(P)-binding protein</fullName>
    </submittedName>
</protein>
<evidence type="ECO:0000313" key="3">
    <source>
        <dbReference type="Proteomes" id="UP000636479"/>
    </source>
</evidence>
<dbReference type="Proteomes" id="UP000636479">
    <property type="component" value="Unassembled WGS sequence"/>
</dbReference>
<dbReference type="AlphaFoldDB" id="A0A8H6SHN5"/>
<reference evidence="2" key="1">
    <citation type="submission" date="2020-05" db="EMBL/GenBank/DDBJ databases">
        <title>Mycena genomes resolve the evolution of fungal bioluminescence.</title>
        <authorList>
            <person name="Tsai I.J."/>
        </authorList>
    </citation>
    <scope>NUCLEOTIDE SEQUENCE</scope>
    <source>
        <strain evidence="2">171206Taipei</strain>
    </source>
</reference>
<organism evidence="2 3">
    <name type="scientific">Mycena indigotica</name>
    <dbReference type="NCBI Taxonomy" id="2126181"/>
    <lineage>
        <taxon>Eukaryota</taxon>
        <taxon>Fungi</taxon>
        <taxon>Dikarya</taxon>
        <taxon>Basidiomycota</taxon>
        <taxon>Agaricomycotina</taxon>
        <taxon>Agaricomycetes</taxon>
        <taxon>Agaricomycetidae</taxon>
        <taxon>Agaricales</taxon>
        <taxon>Marasmiineae</taxon>
        <taxon>Mycenaceae</taxon>
        <taxon>Mycena</taxon>
    </lineage>
</organism>
<dbReference type="InterPro" id="IPR036047">
    <property type="entry name" value="F-box-like_dom_sf"/>
</dbReference>
<dbReference type="EMBL" id="JACAZF010000007">
    <property type="protein sequence ID" value="KAF7299138.1"/>
    <property type="molecule type" value="Genomic_DNA"/>
</dbReference>
<dbReference type="OrthoDB" id="3181259at2759"/>
<keyword evidence="3" id="KW-1185">Reference proteome</keyword>
<dbReference type="GeneID" id="59347800"/>
<accession>A0A8H6SHN5</accession>
<sequence>MPSFCYKLVSMFHKFFPPPLHSTFPPTPRRSRQQRLQPIHRLPPEILSRIFVAAAESDPSDATTDLIPFTLSQVCRIWRLIALHTPALWRRIPIVVVHSNMDGQQNLIHARVLRARSSPLDVCLRPNRAMRVWGWVRPVSQRLDGQNVDRLMKNLAVQAHRWRSFEIEIFSTNAEPRMASAALSSLRWAPRALWLESMKLVFRDNEDATEFYLFSGFAPRLNRLVLDGIRIAWLPTFVGMLTFLDYRHHAFSDGEKAAAELLHALRACPALRELRVLFPDRPALLPPSSKIKTLARPLPAILRRLSSLHLLVDGSEIPRAMLHLLSSLRMPALRTLELVDLARHRKPFPNLRAFQRVCPCSYEVMRITGQYGFAENGRHFVNYPEKRLVHFAPVMRKPHGRVESGRSESRRA</sequence>
<name>A0A8H6SHN5_9AGAR</name>
<dbReference type="RefSeq" id="XP_037218526.1">
    <property type="nucleotide sequence ID" value="XM_037365284.1"/>
</dbReference>
<gene>
    <name evidence="2" type="ORF">MIND_00862300</name>
</gene>
<comment type="caution">
    <text evidence="2">The sequence shown here is derived from an EMBL/GenBank/DDBJ whole genome shotgun (WGS) entry which is preliminary data.</text>
</comment>
<dbReference type="InterPro" id="IPR001810">
    <property type="entry name" value="F-box_dom"/>
</dbReference>
<proteinExistence type="predicted"/>
<feature type="domain" description="F-box" evidence="1">
    <location>
        <begin position="39"/>
        <end position="92"/>
    </location>
</feature>
<dbReference type="Gene3D" id="1.20.1280.50">
    <property type="match status" value="1"/>
</dbReference>
<dbReference type="SUPFAM" id="SSF81383">
    <property type="entry name" value="F-box domain"/>
    <property type="match status" value="1"/>
</dbReference>